<organism evidence="3 4">
    <name type="scientific">Trichinella nelsoni</name>
    <dbReference type="NCBI Taxonomy" id="6336"/>
    <lineage>
        <taxon>Eukaryota</taxon>
        <taxon>Metazoa</taxon>
        <taxon>Ecdysozoa</taxon>
        <taxon>Nematoda</taxon>
        <taxon>Enoplea</taxon>
        <taxon>Dorylaimia</taxon>
        <taxon>Trichinellida</taxon>
        <taxon>Trichinellidae</taxon>
        <taxon>Trichinella</taxon>
    </lineage>
</organism>
<sequence>LLLKVMFSFFSSKSDHQPSADSIREANQHMLALHVKINDLEQRIREQAELMERREIEHETQYKQLQQRKENEISFHRKDMEKLEQRCKQLEATLHERDVQMAYLLHRCSFLDEAASYAPLIEQLVHCLKGSLAAPPPKVQTVKPTKAPNPQSHGNDLQQ</sequence>
<keyword evidence="4" id="KW-1185">Reference proteome</keyword>
<feature type="region of interest" description="Disordered" evidence="2">
    <location>
        <begin position="135"/>
        <end position="159"/>
    </location>
</feature>
<dbReference type="OrthoDB" id="6413631at2759"/>
<comment type="caution">
    <text evidence="3">The sequence shown here is derived from an EMBL/GenBank/DDBJ whole genome shotgun (WGS) entry which is preliminary data.</text>
</comment>
<accession>A0A0V0RY74</accession>
<evidence type="ECO:0000256" key="1">
    <source>
        <dbReference type="SAM" id="Coils"/>
    </source>
</evidence>
<feature type="non-terminal residue" evidence="3">
    <location>
        <position position="1"/>
    </location>
</feature>
<dbReference type="AlphaFoldDB" id="A0A0V0RY74"/>
<name>A0A0V0RY74_9BILA</name>
<feature type="coiled-coil region" evidence="1">
    <location>
        <begin position="23"/>
        <end position="100"/>
    </location>
</feature>
<proteinExistence type="predicted"/>
<evidence type="ECO:0000256" key="2">
    <source>
        <dbReference type="SAM" id="MobiDB-lite"/>
    </source>
</evidence>
<keyword evidence="1" id="KW-0175">Coiled coil</keyword>
<feature type="compositionally biased region" description="Polar residues" evidence="2">
    <location>
        <begin position="149"/>
        <end position="159"/>
    </location>
</feature>
<reference evidence="3 4" key="1">
    <citation type="submission" date="2015-01" db="EMBL/GenBank/DDBJ databases">
        <title>Evolution of Trichinella species and genotypes.</title>
        <authorList>
            <person name="Korhonen P.K."/>
            <person name="Edoardo P."/>
            <person name="Giuseppe L.R."/>
            <person name="Gasser R.B."/>
        </authorList>
    </citation>
    <scope>NUCLEOTIDE SEQUENCE [LARGE SCALE GENOMIC DNA]</scope>
    <source>
        <strain evidence="3">ISS37</strain>
    </source>
</reference>
<evidence type="ECO:0000313" key="4">
    <source>
        <dbReference type="Proteomes" id="UP000054630"/>
    </source>
</evidence>
<feature type="compositionally biased region" description="Low complexity" evidence="2">
    <location>
        <begin position="139"/>
        <end position="148"/>
    </location>
</feature>
<dbReference type="EMBL" id="JYDL01000060">
    <property type="protein sequence ID" value="KRX19311.1"/>
    <property type="molecule type" value="Genomic_DNA"/>
</dbReference>
<protein>
    <submittedName>
        <fullName evidence="3">Uncharacterized protein</fullName>
    </submittedName>
</protein>
<evidence type="ECO:0000313" key="3">
    <source>
        <dbReference type="EMBL" id="KRX19311.1"/>
    </source>
</evidence>
<dbReference type="Proteomes" id="UP000054630">
    <property type="component" value="Unassembled WGS sequence"/>
</dbReference>
<gene>
    <name evidence="3" type="ORF">T07_11209</name>
</gene>